<feature type="domain" description="Sigma-54 factor interaction" evidence="5">
    <location>
        <begin position="136"/>
        <end position="362"/>
    </location>
</feature>
<dbReference type="Pfam" id="PF08448">
    <property type="entry name" value="PAS_4"/>
    <property type="match status" value="1"/>
</dbReference>
<evidence type="ECO:0000313" key="6">
    <source>
        <dbReference type="EMBL" id="MEK8088506.1"/>
    </source>
</evidence>
<evidence type="ECO:0000256" key="2">
    <source>
        <dbReference type="ARBA" id="ARBA00022840"/>
    </source>
</evidence>
<keyword evidence="2" id="KW-0067">ATP-binding</keyword>
<dbReference type="Gene3D" id="3.30.450.20">
    <property type="entry name" value="PAS domain"/>
    <property type="match status" value="1"/>
</dbReference>
<keyword evidence="3" id="KW-0805">Transcription regulation</keyword>
<dbReference type="PROSITE" id="PS50045">
    <property type="entry name" value="SIGMA54_INTERACT_4"/>
    <property type="match status" value="1"/>
</dbReference>
<gene>
    <name evidence="6" type="ORF">WOB96_01890</name>
</gene>
<dbReference type="Proteomes" id="UP001446205">
    <property type="component" value="Unassembled WGS sequence"/>
</dbReference>
<dbReference type="PANTHER" id="PTHR32071">
    <property type="entry name" value="TRANSCRIPTIONAL REGULATORY PROTEIN"/>
    <property type="match status" value="1"/>
</dbReference>
<dbReference type="PRINTS" id="PR00819">
    <property type="entry name" value="CBXCFQXSUPER"/>
</dbReference>
<dbReference type="RefSeq" id="WP_341369568.1">
    <property type="nucleotide sequence ID" value="NZ_JBBPCO010000001.1"/>
</dbReference>
<dbReference type="SUPFAM" id="SSF55785">
    <property type="entry name" value="PYP-like sensor domain (PAS domain)"/>
    <property type="match status" value="1"/>
</dbReference>
<keyword evidence="7" id="KW-1185">Reference proteome</keyword>
<dbReference type="InterPro" id="IPR009057">
    <property type="entry name" value="Homeodomain-like_sf"/>
</dbReference>
<dbReference type="Pfam" id="PF00158">
    <property type="entry name" value="Sigma54_activat"/>
    <property type="match status" value="1"/>
</dbReference>
<dbReference type="InterPro" id="IPR002078">
    <property type="entry name" value="Sigma_54_int"/>
</dbReference>
<dbReference type="InterPro" id="IPR025662">
    <property type="entry name" value="Sigma_54_int_dom_ATP-bd_1"/>
</dbReference>
<dbReference type="Gene3D" id="3.40.50.300">
    <property type="entry name" value="P-loop containing nucleotide triphosphate hydrolases"/>
    <property type="match status" value="1"/>
</dbReference>
<dbReference type="InterPro" id="IPR035965">
    <property type="entry name" value="PAS-like_dom_sf"/>
</dbReference>
<dbReference type="Pfam" id="PF02954">
    <property type="entry name" value="HTH_8"/>
    <property type="match status" value="1"/>
</dbReference>
<dbReference type="EMBL" id="JBBPCO010000001">
    <property type="protein sequence ID" value="MEK8088506.1"/>
    <property type="molecule type" value="Genomic_DNA"/>
</dbReference>
<evidence type="ECO:0000259" key="5">
    <source>
        <dbReference type="PROSITE" id="PS50045"/>
    </source>
</evidence>
<keyword evidence="1" id="KW-0547">Nucleotide-binding</keyword>
<proteinExistence type="predicted"/>
<dbReference type="CDD" id="cd00130">
    <property type="entry name" value="PAS"/>
    <property type="match status" value="1"/>
</dbReference>
<evidence type="ECO:0000256" key="4">
    <source>
        <dbReference type="ARBA" id="ARBA00023163"/>
    </source>
</evidence>
<dbReference type="InterPro" id="IPR000014">
    <property type="entry name" value="PAS"/>
</dbReference>
<reference evidence="6 7" key="1">
    <citation type="submission" date="2024-04" db="EMBL/GenBank/DDBJ databases">
        <authorList>
            <person name="Abashina T."/>
            <person name="Shaikin A."/>
        </authorList>
    </citation>
    <scope>NUCLEOTIDE SEQUENCE [LARGE SCALE GENOMIC DNA]</scope>
    <source>
        <strain evidence="6 7">AAFK</strain>
    </source>
</reference>
<dbReference type="SUPFAM" id="SSF46689">
    <property type="entry name" value="Homeodomain-like"/>
    <property type="match status" value="1"/>
</dbReference>
<protein>
    <submittedName>
        <fullName evidence="6">Sigma 54-interacting transcriptional regulator</fullName>
    </submittedName>
</protein>
<dbReference type="PROSITE" id="PS00675">
    <property type="entry name" value="SIGMA54_INTERACT_1"/>
    <property type="match status" value="1"/>
</dbReference>
<dbReference type="InterPro" id="IPR027417">
    <property type="entry name" value="P-loop_NTPase"/>
</dbReference>
<evidence type="ECO:0000256" key="3">
    <source>
        <dbReference type="ARBA" id="ARBA00023015"/>
    </source>
</evidence>
<organism evidence="6 7">
    <name type="scientific">Thermithiobacillus plumbiphilus</name>
    <dbReference type="NCBI Taxonomy" id="1729899"/>
    <lineage>
        <taxon>Bacteria</taxon>
        <taxon>Pseudomonadati</taxon>
        <taxon>Pseudomonadota</taxon>
        <taxon>Acidithiobacillia</taxon>
        <taxon>Acidithiobacillales</taxon>
        <taxon>Thermithiobacillaceae</taxon>
        <taxon>Thermithiobacillus</taxon>
    </lineage>
</organism>
<dbReference type="SMART" id="SM00382">
    <property type="entry name" value="AAA"/>
    <property type="match status" value="1"/>
</dbReference>
<keyword evidence="4" id="KW-0804">Transcription</keyword>
<dbReference type="Gene3D" id="1.10.10.60">
    <property type="entry name" value="Homeodomain-like"/>
    <property type="match status" value="1"/>
</dbReference>
<dbReference type="SUPFAM" id="SSF52540">
    <property type="entry name" value="P-loop containing nucleoside triphosphate hydrolases"/>
    <property type="match status" value="1"/>
</dbReference>
<dbReference type="InterPro" id="IPR058031">
    <property type="entry name" value="AAA_lid_NorR"/>
</dbReference>
<dbReference type="InterPro" id="IPR000641">
    <property type="entry name" value="CbxX/CfxQ"/>
</dbReference>
<dbReference type="PROSITE" id="PS00688">
    <property type="entry name" value="SIGMA54_INTERACT_3"/>
    <property type="match status" value="1"/>
</dbReference>
<dbReference type="InterPro" id="IPR002197">
    <property type="entry name" value="HTH_Fis"/>
</dbReference>
<comment type="caution">
    <text evidence="6">The sequence shown here is derived from an EMBL/GenBank/DDBJ whole genome shotgun (WGS) entry which is preliminary data.</text>
</comment>
<sequence>MSTPIASRQLPEITGLLDILKQPAVILDASFRIQAANKAYRREFGENQPVHHRHCYEVSHHYAAPCSEAGEDCPLKSSQTSGQPQRVLHLHHSPRGQEHVDVEIFPIRNAKGEIIYFVEVMQSNHHASAKPSERGLVGRSPAFNRMLHLIERVAPSHANVLLQGESGTGKELVALALHEASTRAKGPFVPVDCSGLTETLFESELFGHEKGAFTGAHERTRGLVEAARGGTLFLDEAGDIPLGLQVKLLRLLETGTYRRVGGVEAIKADFRLVAATHRDLKSMMDSGQFRQDLYYRLSTFPIRLPALRERREDLPLLINSLLARVAGERQLAMHPSALDCLADYDFPGNIRELRNILERASLLCDGDVILPEHLPEECAETPPRPVTSTPFGPDLIPLDEVERRYLRWALIHANNNKRELAYRLGVSERTLYRKLEALQDSPVRKEI</sequence>
<accession>A0ABU9D4M5</accession>
<dbReference type="InterPro" id="IPR013656">
    <property type="entry name" value="PAS_4"/>
</dbReference>
<dbReference type="CDD" id="cd00009">
    <property type="entry name" value="AAA"/>
    <property type="match status" value="1"/>
</dbReference>
<dbReference type="Gene3D" id="1.10.8.60">
    <property type="match status" value="1"/>
</dbReference>
<evidence type="ECO:0000256" key="1">
    <source>
        <dbReference type="ARBA" id="ARBA00022741"/>
    </source>
</evidence>
<name>A0ABU9D4M5_9PROT</name>
<dbReference type="Pfam" id="PF25601">
    <property type="entry name" value="AAA_lid_14"/>
    <property type="match status" value="1"/>
</dbReference>
<dbReference type="InterPro" id="IPR025944">
    <property type="entry name" value="Sigma_54_int_dom_CS"/>
</dbReference>
<evidence type="ECO:0000313" key="7">
    <source>
        <dbReference type="Proteomes" id="UP001446205"/>
    </source>
</evidence>
<dbReference type="InterPro" id="IPR003593">
    <property type="entry name" value="AAA+_ATPase"/>
</dbReference>